<dbReference type="PANTHER" id="PTHR30582">
    <property type="entry name" value="L,D-TRANSPEPTIDASE"/>
    <property type="match status" value="1"/>
</dbReference>
<reference evidence="10 11" key="1">
    <citation type="submission" date="2024-10" db="EMBL/GenBank/DDBJ databases">
        <title>The Natural Products Discovery Center: Release of the First 8490 Sequenced Strains for Exploring Actinobacteria Biosynthetic Diversity.</title>
        <authorList>
            <person name="Kalkreuter E."/>
            <person name="Kautsar S.A."/>
            <person name="Yang D."/>
            <person name="Bader C.D."/>
            <person name="Teijaro C.N."/>
            <person name="Fluegel L."/>
            <person name="Davis C.M."/>
            <person name="Simpson J.R."/>
            <person name="Lauterbach L."/>
            <person name="Steele A.D."/>
            <person name="Gui C."/>
            <person name="Meng S."/>
            <person name="Li G."/>
            <person name="Viehrig K."/>
            <person name="Ye F."/>
            <person name="Su P."/>
            <person name="Kiefer A.F."/>
            <person name="Nichols A."/>
            <person name="Cepeda A.J."/>
            <person name="Yan W."/>
            <person name="Fan B."/>
            <person name="Jiang Y."/>
            <person name="Adhikari A."/>
            <person name="Zheng C.-J."/>
            <person name="Schuster L."/>
            <person name="Cowan T.M."/>
            <person name="Smanski M.J."/>
            <person name="Chevrette M.G."/>
            <person name="De Carvalho L.P.S."/>
            <person name="Shen B."/>
        </authorList>
    </citation>
    <scope>NUCLEOTIDE SEQUENCE [LARGE SCALE GENOMIC DNA]</scope>
    <source>
        <strain evidence="10 11">NPDC020327</strain>
    </source>
</reference>
<sequence>MHAPSAAPRTRTRRASVTRAVPAAVLAVAGVLALSACGGAGGAGSAVASEPTKVTVDPGNGAKGVEPGRQISVTAKGGELTAVTVTDGSGHKVAGALADRGTTWRSAGRTAPGATYTVQAQAKNDDGAKSGSKASFSTAAATDANTNKLTLAPGAEGATAGVGQPLSIRFDHPVTDKAAVERQLKVDAAGTEGSWGWVKDFDGSDRVDWRPRTYWKPGTKVSLKAALSGVSSGGGRYFAKDYDVSFTIGRSQVVKVDIAAKQLTLYRDGQSVKTLPISAGRPANATWNGKMVLMAKEGTIRMRSETVGLGNAYDKMVDYSMKLSTSGTYAHAAPWNASKFGRVNDSSGCIGMSDADASWLYGELNVGDVFEVTGSSEGTIATGNGFGDWNVDWAQWQGMSALK</sequence>
<dbReference type="CDD" id="cd16913">
    <property type="entry name" value="YkuD_like"/>
    <property type="match status" value="1"/>
</dbReference>
<dbReference type="PANTHER" id="PTHR30582:SF2">
    <property type="entry name" value="L,D-TRANSPEPTIDASE YCIB-RELATED"/>
    <property type="match status" value="1"/>
</dbReference>
<feature type="domain" description="L,D-TPase catalytic" evidence="9">
    <location>
        <begin position="252"/>
        <end position="373"/>
    </location>
</feature>
<dbReference type="Gene3D" id="2.60.40.3780">
    <property type="match status" value="1"/>
</dbReference>
<feature type="active site" description="Proton donor/acceptor" evidence="7">
    <location>
        <position position="331"/>
    </location>
</feature>
<dbReference type="PROSITE" id="PS52029">
    <property type="entry name" value="LD_TPASE"/>
    <property type="match status" value="1"/>
</dbReference>
<dbReference type="InterPro" id="IPR050979">
    <property type="entry name" value="LD-transpeptidase"/>
</dbReference>
<name>A0ABW7UQX0_9ACTN</name>
<dbReference type="SUPFAM" id="SSF141523">
    <property type="entry name" value="L,D-transpeptidase catalytic domain-like"/>
    <property type="match status" value="1"/>
</dbReference>
<evidence type="ECO:0000256" key="2">
    <source>
        <dbReference type="ARBA" id="ARBA00022679"/>
    </source>
</evidence>
<evidence type="ECO:0000256" key="3">
    <source>
        <dbReference type="ARBA" id="ARBA00022960"/>
    </source>
</evidence>
<dbReference type="InterPro" id="IPR041280">
    <property type="entry name" value="Big_10"/>
</dbReference>
<gene>
    <name evidence="10" type="ORF">ACH429_08310</name>
</gene>
<keyword evidence="3 7" id="KW-0133">Cell shape</keyword>
<dbReference type="CDD" id="cd13432">
    <property type="entry name" value="LDT_IgD_like_2"/>
    <property type="match status" value="1"/>
</dbReference>
<keyword evidence="5" id="KW-0012">Acyltransferase</keyword>
<keyword evidence="11" id="KW-1185">Reference proteome</keyword>
<dbReference type="Pfam" id="PF03734">
    <property type="entry name" value="YkuD"/>
    <property type="match status" value="1"/>
</dbReference>
<evidence type="ECO:0000256" key="8">
    <source>
        <dbReference type="SAM" id="MobiDB-lite"/>
    </source>
</evidence>
<evidence type="ECO:0000259" key="9">
    <source>
        <dbReference type="PROSITE" id="PS52029"/>
    </source>
</evidence>
<evidence type="ECO:0000313" key="10">
    <source>
        <dbReference type="EMBL" id="MFI1964125.1"/>
    </source>
</evidence>
<dbReference type="Gene3D" id="2.40.440.10">
    <property type="entry name" value="L,D-transpeptidase catalytic domain-like"/>
    <property type="match status" value="1"/>
</dbReference>
<evidence type="ECO:0000256" key="7">
    <source>
        <dbReference type="PROSITE-ProRule" id="PRU01373"/>
    </source>
</evidence>
<protein>
    <submittedName>
        <fullName evidence="10">Ig-like domain-containing protein</fullName>
    </submittedName>
</protein>
<comment type="pathway">
    <text evidence="1 7">Cell wall biogenesis; peptidoglycan biosynthesis.</text>
</comment>
<evidence type="ECO:0000313" key="11">
    <source>
        <dbReference type="Proteomes" id="UP001611548"/>
    </source>
</evidence>
<dbReference type="Pfam" id="PF17964">
    <property type="entry name" value="Big_10"/>
    <property type="match status" value="1"/>
</dbReference>
<comment type="caution">
    <text evidence="10">The sequence shown here is derived from an EMBL/GenBank/DDBJ whole genome shotgun (WGS) entry which is preliminary data.</text>
</comment>
<dbReference type="EMBL" id="JBIRWE010000003">
    <property type="protein sequence ID" value="MFI1964125.1"/>
    <property type="molecule type" value="Genomic_DNA"/>
</dbReference>
<accession>A0ABW7UQX0</accession>
<evidence type="ECO:0000256" key="5">
    <source>
        <dbReference type="ARBA" id="ARBA00023315"/>
    </source>
</evidence>
<dbReference type="Gene3D" id="2.60.40.3710">
    <property type="match status" value="1"/>
</dbReference>
<proteinExistence type="predicted"/>
<dbReference type="RefSeq" id="WP_055470218.1">
    <property type="nucleotide sequence ID" value="NZ_JBIRWE010000003.1"/>
</dbReference>
<dbReference type="InterPro" id="IPR038063">
    <property type="entry name" value="Transpep_catalytic_dom"/>
</dbReference>
<evidence type="ECO:0000256" key="6">
    <source>
        <dbReference type="ARBA" id="ARBA00023316"/>
    </source>
</evidence>
<evidence type="ECO:0000256" key="4">
    <source>
        <dbReference type="ARBA" id="ARBA00022984"/>
    </source>
</evidence>
<keyword evidence="2" id="KW-0808">Transferase</keyword>
<evidence type="ECO:0000256" key="1">
    <source>
        <dbReference type="ARBA" id="ARBA00004752"/>
    </source>
</evidence>
<dbReference type="InterPro" id="IPR005490">
    <property type="entry name" value="LD_TPept_cat_dom"/>
</dbReference>
<keyword evidence="4 7" id="KW-0573">Peptidoglycan synthesis</keyword>
<feature type="active site" description="Nucleophile" evidence="7">
    <location>
        <position position="349"/>
    </location>
</feature>
<dbReference type="Proteomes" id="UP001611548">
    <property type="component" value="Unassembled WGS sequence"/>
</dbReference>
<keyword evidence="6 7" id="KW-0961">Cell wall biogenesis/degradation</keyword>
<organism evidence="10 11">
    <name type="scientific">Streptomyces pathocidini</name>
    <dbReference type="NCBI Taxonomy" id="1650571"/>
    <lineage>
        <taxon>Bacteria</taxon>
        <taxon>Bacillati</taxon>
        <taxon>Actinomycetota</taxon>
        <taxon>Actinomycetes</taxon>
        <taxon>Kitasatosporales</taxon>
        <taxon>Streptomycetaceae</taxon>
        <taxon>Streptomyces</taxon>
    </lineage>
</organism>
<feature type="region of interest" description="Disordered" evidence="8">
    <location>
        <begin position="43"/>
        <end position="67"/>
    </location>
</feature>